<keyword evidence="5" id="KW-1185">Reference proteome</keyword>
<feature type="domain" description="Zn(2)-C6 fungal-type" evidence="3">
    <location>
        <begin position="41"/>
        <end position="74"/>
    </location>
</feature>
<dbReference type="Gene3D" id="4.10.240.10">
    <property type="entry name" value="Zn(2)-C6 fungal-type DNA-binding domain"/>
    <property type="match status" value="1"/>
</dbReference>
<evidence type="ECO:0000259" key="3">
    <source>
        <dbReference type="PROSITE" id="PS50048"/>
    </source>
</evidence>
<sequence length="755" mass="85170">MAELAVSDDNSQTSCPARISFLPVNEPGSPPRLRRRRAEISCEKCRRRKSRCEVPDGQSKACLRCLREGETCDFRPVKYRRRGTAQPLSPAARTNLAARRASTSAVNDQPAGYAMEPAGPEHAPRVESGPNQQPWLDVVAAQGETPYELRSDNQQAPTQALHPADPHDSPVTSTDGAARRLDSRTRIISTQVDNPAHALDLLTFAASEEQHSAGFPPPEQGGAAENLAGSISQEDNARPDGLLEHDFRWHYFKFVQQRLIAVHEAIEFIDFFFSCLWPLRPVVPAYYNDRSKYVLLAVEEPVLLEAMITLASRYHVLSGNHGQIRSERIHWGAWRSLQKCLQSAMWGSTKTRSLGTIASMLLLIDWHTKAINNPGAFSSEDDSFVCDMPPEMPESDSQASPTSLNSKQRHGMTARLENLGITFSAYRSNKMSWMLLANAIALAREGCYFEVETRGLLDSVNNDKTANRDWAHVICVFIYLADEHLALRLDLEPLLPESSRKIVVDRLSKMFTRALPEKEHWESYFELTEEMRKAREYLHELKQTASRPYSYDLVPVLEYTQRRLERWKRQFERLEFGYAVIYSLSPVGYITVPENIMATSNVQSLRHETIQAARNLLSLVSGALDSSGMLQHIPVRCWVFTMAASLHLLKETLRHEPNVTNQDPDMQLLRRAVEALRRGAPDDVHTAGRYSRFISILLDAVLRPSSNRAESQEEAASLAQATPRAARISDLIDVNAAFDLPLNDVTWWNDAWSIF</sequence>
<keyword evidence="1" id="KW-0539">Nucleus</keyword>
<dbReference type="STRING" id="660122.C7ZQG7"/>
<reference evidence="4 5" key="1">
    <citation type="journal article" date="2009" name="PLoS Genet.">
        <title>The genome of Nectria haematococca: contribution of supernumerary chromosomes to gene expansion.</title>
        <authorList>
            <person name="Coleman J.J."/>
            <person name="Rounsley S.D."/>
            <person name="Rodriguez-Carres M."/>
            <person name="Kuo A."/>
            <person name="Wasmann C.C."/>
            <person name="Grimwood J."/>
            <person name="Schmutz J."/>
            <person name="Taga M."/>
            <person name="White G.J."/>
            <person name="Zhou S."/>
            <person name="Schwartz D.C."/>
            <person name="Freitag M."/>
            <person name="Ma L.J."/>
            <person name="Danchin E.G."/>
            <person name="Henrissat B."/>
            <person name="Coutinho P.M."/>
            <person name="Nelson D.R."/>
            <person name="Straney D."/>
            <person name="Napoli C.A."/>
            <person name="Barker B.M."/>
            <person name="Gribskov M."/>
            <person name="Rep M."/>
            <person name="Kroken S."/>
            <person name="Molnar I."/>
            <person name="Rensing C."/>
            <person name="Kennell J.C."/>
            <person name="Zamora J."/>
            <person name="Farman M.L."/>
            <person name="Selker E.U."/>
            <person name="Salamov A."/>
            <person name="Shapiro H."/>
            <person name="Pangilinan J."/>
            <person name="Lindquist E."/>
            <person name="Lamers C."/>
            <person name="Grigoriev I.V."/>
            <person name="Geiser D.M."/>
            <person name="Covert S.F."/>
            <person name="Temporini E."/>
            <person name="Vanetten H.D."/>
        </authorList>
    </citation>
    <scope>NUCLEOTIDE SEQUENCE [LARGE SCALE GENOMIC DNA]</scope>
    <source>
        <strain evidence="5">ATCC MYA-4622 / CBS 123669 / FGSC 9596 / NRRL 45880 / 77-13-4</strain>
    </source>
</reference>
<name>C7ZQG7_FUSV7</name>
<accession>C7ZQG7</accession>
<feature type="region of interest" description="Disordered" evidence="2">
    <location>
        <begin position="83"/>
        <end position="131"/>
    </location>
</feature>
<dbReference type="InterPro" id="IPR052780">
    <property type="entry name" value="AAA_Catabolism_Regulators"/>
</dbReference>
<feature type="region of interest" description="Disordered" evidence="2">
    <location>
        <begin position="1"/>
        <end position="36"/>
    </location>
</feature>
<dbReference type="CDD" id="cd12148">
    <property type="entry name" value="fungal_TF_MHR"/>
    <property type="match status" value="1"/>
</dbReference>
<dbReference type="InterPro" id="IPR036864">
    <property type="entry name" value="Zn2-C6_fun-type_DNA-bd_sf"/>
</dbReference>
<dbReference type="InParanoid" id="C7ZQG7"/>
<dbReference type="PANTHER" id="PTHR31644">
    <property type="entry name" value="TRANSCRIPTIONAL ACTIVATOR ARO80-RELATED"/>
    <property type="match status" value="1"/>
</dbReference>
<dbReference type="OMA" id="CRMTHAR"/>
<dbReference type="GO" id="GO:0000981">
    <property type="term" value="F:DNA-binding transcription factor activity, RNA polymerase II-specific"/>
    <property type="evidence" value="ECO:0007669"/>
    <property type="project" value="InterPro"/>
</dbReference>
<evidence type="ECO:0000313" key="5">
    <source>
        <dbReference type="Proteomes" id="UP000005206"/>
    </source>
</evidence>
<feature type="compositionally biased region" description="Polar residues" evidence="2">
    <location>
        <begin position="395"/>
        <end position="406"/>
    </location>
</feature>
<evidence type="ECO:0000256" key="1">
    <source>
        <dbReference type="ARBA" id="ARBA00023242"/>
    </source>
</evidence>
<dbReference type="GO" id="GO:0008270">
    <property type="term" value="F:zinc ion binding"/>
    <property type="evidence" value="ECO:0007669"/>
    <property type="project" value="InterPro"/>
</dbReference>
<feature type="region of interest" description="Disordered" evidence="2">
    <location>
        <begin position="148"/>
        <end position="180"/>
    </location>
</feature>
<dbReference type="InterPro" id="IPR001138">
    <property type="entry name" value="Zn2Cys6_DnaBD"/>
</dbReference>
<protein>
    <recommendedName>
        <fullName evidence="3">Zn(2)-C6 fungal-type domain-containing protein</fullName>
    </recommendedName>
</protein>
<dbReference type="SUPFAM" id="SSF57701">
    <property type="entry name" value="Zn2/Cys6 DNA-binding domain"/>
    <property type="match status" value="1"/>
</dbReference>
<dbReference type="EMBL" id="GG698992">
    <property type="protein sequence ID" value="EEU33744.1"/>
    <property type="molecule type" value="Genomic_DNA"/>
</dbReference>
<dbReference type="CDD" id="cd00067">
    <property type="entry name" value="GAL4"/>
    <property type="match status" value="1"/>
</dbReference>
<dbReference type="GeneID" id="9666976"/>
<dbReference type="PANTHER" id="PTHR31644:SF2">
    <property type="entry name" value="TRANSCRIPTIONAL ACTIVATOR ARO80-RELATED"/>
    <property type="match status" value="1"/>
</dbReference>
<dbReference type="AlphaFoldDB" id="C7ZQG7"/>
<dbReference type="VEuPathDB" id="FungiDB:NECHADRAFT_89182"/>
<feature type="region of interest" description="Disordered" evidence="2">
    <location>
        <begin position="390"/>
        <end position="409"/>
    </location>
</feature>
<gene>
    <name evidence="4" type="ORF">NECHADRAFT_89182</name>
</gene>
<dbReference type="Proteomes" id="UP000005206">
    <property type="component" value="Unassembled WGS sequence"/>
</dbReference>
<dbReference type="KEGG" id="nhe:NECHADRAFT_89182"/>
<dbReference type="OrthoDB" id="2262349at2759"/>
<dbReference type="eggNOG" id="ENOG502QQTI">
    <property type="taxonomic scope" value="Eukaryota"/>
</dbReference>
<dbReference type="RefSeq" id="XP_003039457.1">
    <property type="nucleotide sequence ID" value="XM_003039411.1"/>
</dbReference>
<dbReference type="PROSITE" id="PS00463">
    <property type="entry name" value="ZN2_CY6_FUNGAL_1"/>
    <property type="match status" value="1"/>
</dbReference>
<dbReference type="PROSITE" id="PS50048">
    <property type="entry name" value="ZN2_CY6_FUNGAL_2"/>
    <property type="match status" value="1"/>
</dbReference>
<dbReference type="GO" id="GO:0005634">
    <property type="term" value="C:nucleus"/>
    <property type="evidence" value="ECO:0007669"/>
    <property type="project" value="TreeGrafter"/>
</dbReference>
<organism evidence="4 5">
    <name type="scientific">Fusarium vanettenii (strain ATCC MYA-4622 / CBS 123669 / FGSC 9596 / NRRL 45880 / 77-13-4)</name>
    <name type="common">Fusarium solani subsp. pisi</name>
    <dbReference type="NCBI Taxonomy" id="660122"/>
    <lineage>
        <taxon>Eukaryota</taxon>
        <taxon>Fungi</taxon>
        <taxon>Dikarya</taxon>
        <taxon>Ascomycota</taxon>
        <taxon>Pezizomycotina</taxon>
        <taxon>Sordariomycetes</taxon>
        <taxon>Hypocreomycetidae</taxon>
        <taxon>Hypocreales</taxon>
        <taxon>Nectriaceae</taxon>
        <taxon>Fusarium</taxon>
        <taxon>Fusarium solani species complex</taxon>
        <taxon>Fusarium vanettenii</taxon>
    </lineage>
</organism>
<proteinExistence type="predicted"/>
<evidence type="ECO:0000256" key="2">
    <source>
        <dbReference type="SAM" id="MobiDB-lite"/>
    </source>
</evidence>
<evidence type="ECO:0000313" key="4">
    <source>
        <dbReference type="EMBL" id="EEU33744.1"/>
    </source>
</evidence>
<dbReference type="HOGENOM" id="CLU_021427_0_0_1"/>